<evidence type="ECO:0000256" key="6">
    <source>
        <dbReference type="ARBA" id="ARBA00035197"/>
    </source>
</evidence>
<sequence>MLNSKKEKRKWRHLRVRAKIQGTQDRPRLVVFKSNTRVSAQLIDDESGKTIASGSSHNQKGKDMQEKLQLVANHLAKEAQKNNIDKVVFDHGGFGYKGIIRSFADSVRGAGLKF</sequence>
<evidence type="ECO:0000256" key="1">
    <source>
        <dbReference type="ARBA" id="ARBA00007116"/>
    </source>
</evidence>
<dbReference type="GO" id="GO:0006412">
    <property type="term" value="P:translation"/>
    <property type="evidence" value="ECO:0007669"/>
    <property type="project" value="UniProtKB-UniRule"/>
</dbReference>
<accession>A0A2H0UJL0</accession>
<dbReference type="InterPro" id="IPR004389">
    <property type="entry name" value="Ribosomal_uL18_bac-type"/>
</dbReference>
<protein>
    <recommendedName>
        <fullName evidence="6 7">Large ribosomal subunit protein uL18</fullName>
    </recommendedName>
</protein>
<comment type="caution">
    <text evidence="8">The sequence shown here is derived from an EMBL/GenBank/DDBJ whole genome shotgun (WGS) entry which is preliminary data.</text>
</comment>
<comment type="similarity">
    <text evidence="1 7">Belongs to the universal ribosomal protein uL18 family.</text>
</comment>
<dbReference type="NCBIfam" id="TIGR00060">
    <property type="entry name" value="L18_bact"/>
    <property type="match status" value="1"/>
</dbReference>
<evidence type="ECO:0000256" key="3">
    <source>
        <dbReference type="ARBA" id="ARBA00022884"/>
    </source>
</evidence>
<dbReference type="PANTHER" id="PTHR12899:SF3">
    <property type="entry name" value="LARGE RIBOSOMAL SUBUNIT PROTEIN UL18M"/>
    <property type="match status" value="1"/>
</dbReference>
<comment type="subunit">
    <text evidence="7">Part of the 50S ribosomal subunit; part of the 5S rRNA/L5/L18/L25 subcomplex. Contacts the 5S and 23S rRNAs.</text>
</comment>
<name>A0A2H0UJL0_9BACT</name>
<reference evidence="9" key="1">
    <citation type="submission" date="2017-09" db="EMBL/GenBank/DDBJ databases">
        <title>Depth-based differentiation of microbial function through sediment-hosted aquifers and enrichment of novel symbionts in the deep terrestrial subsurface.</title>
        <authorList>
            <person name="Probst A.J."/>
            <person name="Ladd B."/>
            <person name="Jarett J.K."/>
            <person name="Geller-Mcgrath D.E."/>
            <person name="Sieber C.M.K."/>
            <person name="Emerson J.B."/>
            <person name="Anantharaman K."/>
            <person name="Thomas B.C."/>
            <person name="Malmstrom R."/>
            <person name="Stieglmeier M."/>
            <person name="Klingl A."/>
            <person name="Woyke T."/>
            <person name="Ryan C.M."/>
            <person name="Banfield J.F."/>
        </authorList>
    </citation>
    <scope>NUCLEOTIDE SEQUENCE [LARGE SCALE GENOMIC DNA]</scope>
</reference>
<dbReference type="HAMAP" id="MF_01337_B">
    <property type="entry name" value="Ribosomal_uL18_B"/>
    <property type="match status" value="1"/>
</dbReference>
<evidence type="ECO:0000313" key="8">
    <source>
        <dbReference type="EMBL" id="PIR86570.1"/>
    </source>
</evidence>
<keyword evidence="5 7" id="KW-0687">Ribonucleoprotein</keyword>
<keyword evidence="3 7" id="KW-0694">RNA-binding</keyword>
<evidence type="ECO:0000313" key="9">
    <source>
        <dbReference type="Proteomes" id="UP000230706"/>
    </source>
</evidence>
<dbReference type="Pfam" id="PF00861">
    <property type="entry name" value="Ribosomal_L18p"/>
    <property type="match status" value="1"/>
</dbReference>
<dbReference type="EMBL" id="PFBF01000004">
    <property type="protein sequence ID" value="PIR86570.1"/>
    <property type="molecule type" value="Genomic_DNA"/>
</dbReference>
<dbReference type="GO" id="GO:0008097">
    <property type="term" value="F:5S rRNA binding"/>
    <property type="evidence" value="ECO:0007669"/>
    <property type="project" value="TreeGrafter"/>
</dbReference>
<dbReference type="CDD" id="cd00432">
    <property type="entry name" value="Ribosomal_L18_L5e"/>
    <property type="match status" value="1"/>
</dbReference>
<proteinExistence type="inferred from homology"/>
<dbReference type="GO" id="GO:0003735">
    <property type="term" value="F:structural constituent of ribosome"/>
    <property type="evidence" value="ECO:0007669"/>
    <property type="project" value="InterPro"/>
</dbReference>
<dbReference type="Proteomes" id="UP000230706">
    <property type="component" value="Unassembled WGS sequence"/>
</dbReference>
<dbReference type="AlphaFoldDB" id="A0A2H0UJL0"/>
<keyword evidence="4 7" id="KW-0689">Ribosomal protein</keyword>
<evidence type="ECO:0000256" key="5">
    <source>
        <dbReference type="ARBA" id="ARBA00023274"/>
    </source>
</evidence>
<comment type="function">
    <text evidence="7">This is one of the proteins that bind and probably mediate the attachment of the 5S RNA into the large ribosomal subunit, where it forms part of the central protuberance.</text>
</comment>
<keyword evidence="2 7" id="KW-0699">rRNA-binding</keyword>
<gene>
    <name evidence="7" type="primary">rplR</name>
    <name evidence="8" type="ORF">COU13_00195</name>
</gene>
<dbReference type="PANTHER" id="PTHR12899">
    <property type="entry name" value="39S RIBOSOMAL PROTEIN L18, MITOCHONDRIAL"/>
    <property type="match status" value="1"/>
</dbReference>
<evidence type="ECO:0000256" key="4">
    <source>
        <dbReference type="ARBA" id="ARBA00022980"/>
    </source>
</evidence>
<dbReference type="InterPro" id="IPR057268">
    <property type="entry name" value="Ribosomal_L18"/>
</dbReference>
<dbReference type="InterPro" id="IPR005484">
    <property type="entry name" value="Ribosomal_uL18_bac/plant/anim"/>
</dbReference>
<evidence type="ECO:0000256" key="7">
    <source>
        <dbReference type="HAMAP-Rule" id="MF_01337"/>
    </source>
</evidence>
<dbReference type="SUPFAM" id="SSF53137">
    <property type="entry name" value="Translational machinery components"/>
    <property type="match status" value="1"/>
</dbReference>
<dbReference type="GO" id="GO:0022625">
    <property type="term" value="C:cytosolic large ribosomal subunit"/>
    <property type="evidence" value="ECO:0007669"/>
    <property type="project" value="TreeGrafter"/>
</dbReference>
<organism evidence="8 9">
    <name type="scientific">Candidatus Kaiserbacteria bacterium CG10_big_fil_rev_8_21_14_0_10_43_70</name>
    <dbReference type="NCBI Taxonomy" id="1974605"/>
    <lineage>
        <taxon>Bacteria</taxon>
        <taxon>Candidatus Kaiseribacteriota</taxon>
    </lineage>
</organism>
<evidence type="ECO:0000256" key="2">
    <source>
        <dbReference type="ARBA" id="ARBA00022730"/>
    </source>
</evidence>
<dbReference type="Gene3D" id="3.30.420.100">
    <property type="match status" value="1"/>
</dbReference>